<dbReference type="Proteomes" id="UP000611723">
    <property type="component" value="Unassembled WGS sequence"/>
</dbReference>
<evidence type="ECO:0000313" key="3">
    <source>
        <dbReference type="EMBL" id="MBK6265634.1"/>
    </source>
</evidence>
<evidence type="ECO:0000259" key="2">
    <source>
        <dbReference type="Pfam" id="PF03795"/>
    </source>
</evidence>
<dbReference type="Pfam" id="PF03795">
    <property type="entry name" value="YCII"/>
    <property type="match status" value="1"/>
</dbReference>
<dbReference type="AlphaFoldDB" id="A0A934WYR2"/>
<organism evidence="3 4">
    <name type="scientific">Marivirga aurantiaca</name>
    <dbReference type="NCBI Taxonomy" id="2802615"/>
    <lineage>
        <taxon>Bacteria</taxon>
        <taxon>Pseudomonadati</taxon>
        <taxon>Bacteroidota</taxon>
        <taxon>Cytophagia</taxon>
        <taxon>Cytophagales</taxon>
        <taxon>Marivirgaceae</taxon>
        <taxon>Marivirga</taxon>
    </lineage>
</organism>
<dbReference type="EMBL" id="JAEQBW010000004">
    <property type="protein sequence ID" value="MBK6265634.1"/>
    <property type="molecule type" value="Genomic_DNA"/>
</dbReference>
<dbReference type="PANTHER" id="PTHR33606">
    <property type="entry name" value="PROTEIN YCII"/>
    <property type="match status" value="1"/>
</dbReference>
<dbReference type="RefSeq" id="WP_201431310.1">
    <property type="nucleotide sequence ID" value="NZ_JAEQBW010000004.1"/>
</dbReference>
<dbReference type="NCBIfam" id="NF009508">
    <property type="entry name" value="PRK12866.1"/>
    <property type="match status" value="1"/>
</dbReference>
<dbReference type="InterPro" id="IPR005545">
    <property type="entry name" value="YCII"/>
</dbReference>
<proteinExistence type="inferred from homology"/>
<dbReference type="PANTHER" id="PTHR33606:SF3">
    <property type="entry name" value="PROTEIN YCII"/>
    <property type="match status" value="1"/>
</dbReference>
<sequence>MNYYLLFYKTIENYVEKRAPYRSEHLKLAEEAHNRGDIVMAGALAEPADGAILIFKGDSPQVAEDFAKNDPYVKNGLIKEWYVRPWTVVVGQAN</sequence>
<dbReference type="InterPro" id="IPR051807">
    <property type="entry name" value="Sec-metab_biosynth-assoc"/>
</dbReference>
<dbReference type="Gene3D" id="3.30.70.1060">
    <property type="entry name" value="Dimeric alpha+beta barrel"/>
    <property type="match status" value="1"/>
</dbReference>
<protein>
    <submittedName>
        <fullName evidence="3">YciI family protein</fullName>
    </submittedName>
</protein>
<dbReference type="InterPro" id="IPR011008">
    <property type="entry name" value="Dimeric_a/b-barrel"/>
</dbReference>
<comment type="caution">
    <text evidence="3">The sequence shown here is derived from an EMBL/GenBank/DDBJ whole genome shotgun (WGS) entry which is preliminary data.</text>
</comment>
<dbReference type="SUPFAM" id="SSF54909">
    <property type="entry name" value="Dimeric alpha+beta barrel"/>
    <property type="match status" value="1"/>
</dbReference>
<keyword evidence="4" id="KW-1185">Reference proteome</keyword>
<feature type="domain" description="YCII-related" evidence="2">
    <location>
        <begin position="4"/>
        <end position="87"/>
    </location>
</feature>
<name>A0A934WYR2_9BACT</name>
<evidence type="ECO:0000256" key="1">
    <source>
        <dbReference type="ARBA" id="ARBA00007689"/>
    </source>
</evidence>
<comment type="similarity">
    <text evidence="1">Belongs to the YciI family.</text>
</comment>
<accession>A0A934WYR2</accession>
<reference evidence="3" key="1">
    <citation type="submission" date="2021-01" db="EMBL/GenBank/DDBJ databases">
        <title>Marivirga aurantiaca sp. nov., isolated from intertidal surface sediments.</title>
        <authorList>
            <person name="Zhang M."/>
        </authorList>
    </citation>
    <scope>NUCLEOTIDE SEQUENCE</scope>
    <source>
        <strain evidence="3">S37H4</strain>
    </source>
</reference>
<evidence type="ECO:0000313" key="4">
    <source>
        <dbReference type="Proteomes" id="UP000611723"/>
    </source>
</evidence>
<gene>
    <name evidence="3" type="ORF">JKA74_11345</name>
</gene>